<evidence type="ECO:0000313" key="1">
    <source>
        <dbReference type="EMBL" id="PAE07182.1"/>
    </source>
</evidence>
<reference evidence="1 2" key="1">
    <citation type="submission" date="2017-07" db="EMBL/GenBank/DDBJ databases">
        <title>Isolation and whole genome analysis of endospore-forming bacteria from heroin.</title>
        <authorList>
            <person name="Kalinowski J."/>
            <person name="Ahrens B."/>
            <person name="Al-Dilaimi A."/>
            <person name="Winkler A."/>
            <person name="Wibberg D."/>
            <person name="Schleenbecker U."/>
            <person name="Ruckert C."/>
            <person name="Wolfel R."/>
            <person name="Grass G."/>
        </authorList>
    </citation>
    <scope>NUCLEOTIDE SEQUENCE [LARGE SCALE GENOMIC DNA]</scope>
    <source>
        <strain evidence="1 2">7509</strain>
    </source>
</reference>
<dbReference type="Proteomes" id="UP000216475">
    <property type="component" value="Unassembled WGS sequence"/>
</dbReference>
<dbReference type="EMBL" id="NPBH01000055">
    <property type="protein sequence ID" value="PAE07182.1"/>
    <property type="molecule type" value="Genomic_DNA"/>
</dbReference>
<dbReference type="AlphaFoldDB" id="A0A268HBD3"/>
<evidence type="ECO:0000313" key="2">
    <source>
        <dbReference type="Proteomes" id="UP000216475"/>
    </source>
</evidence>
<sequence>MKKYYKRAVLIAIILVVLLPQMLISSYQKTIATGIYAVFYDREASYCEFEMVGESTLGGECELSFENYSTDDLQYTLEFQESYPFEDEVPMVSLMNHNKVPYEVSIEGKEKKVVKIKTNIDVSNIENHVEGGSASDINIIIRSGDKIRKL</sequence>
<gene>
    <name evidence="1" type="ORF">CHI12_11910</name>
</gene>
<accession>A0A268HBD3</accession>
<proteinExistence type="predicted"/>
<comment type="caution">
    <text evidence="1">The sequence shown here is derived from an EMBL/GenBank/DDBJ whole genome shotgun (WGS) entry which is preliminary data.</text>
</comment>
<organism evidence="1 2">
    <name type="scientific">Terribacillus saccharophilus</name>
    <dbReference type="NCBI Taxonomy" id="361277"/>
    <lineage>
        <taxon>Bacteria</taxon>
        <taxon>Bacillati</taxon>
        <taxon>Bacillota</taxon>
        <taxon>Bacilli</taxon>
        <taxon>Bacillales</taxon>
        <taxon>Bacillaceae</taxon>
        <taxon>Terribacillus</taxon>
    </lineage>
</organism>
<dbReference type="RefSeq" id="WP_095271020.1">
    <property type="nucleotide sequence ID" value="NZ_NPBH01000055.1"/>
</dbReference>
<protein>
    <submittedName>
        <fullName evidence="1">Uncharacterized protein</fullName>
    </submittedName>
</protein>
<name>A0A268HBD3_9BACI</name>